<feature type="compositionally biased region" description="Pro residues" evidence="10">
    <location>
        <begin position="193"/>
        <end position="211"/>
    </location>
</feature>
<evidence type="ECO:0000313" key="13">
    <source>
        <dbReference type="Proteomes" id="UP000289340"/>
    </source>
</evidence>
<evidence type="ECO:0000256" key="4">
    <source>
        <dbReference type="ARBA" id="ARBA00023136"/>
    </source>
</evidence>
<dbReference type="Gene3D" id="2.60.40.420">
    <property type="entry name" value="Cupredoxins - blue copper proteins"/>
    <property type="match status" value="1"/>
</dbReference>
<reference evidence="12 13" key="1">
    <citation type="submission" date="2018-09" db="EMBL/GenBank/DDBJ databases">
        <title>A high-quality reference genome of wild soybean provides a powerful tool to mine soybean genomes.</title>
        <authorList>
            <person name="Xie M."/>
            <person name="Chung C.Y.L."/>
            <person name="Li M.-W."/>
            <person name="Wong F.-L."/>
            <person name="Chan T.-F."/>
            <person name="Lam H.-M."/>
        </authorList>
    </citation>
    <scope>NUCLEOTIDE SEQUENCE [LARGE SCALE GENOMIC DNA]</scope>
    <source>
        <strain evidence="13">cv. W05</strain>
        <tissue evidence="12">Hypocotyl of etiolated seedlings</tissue>
    </source>
</reference>
<dbReference type="InterPro" id="IPR039391">
    <property type="entry name" value="Phytocyanin-like"/>
</dbReference>
<dbReference type="AlphaFoldDB" id="A0A445G396"/>
<evidence type="ECO:0000256" key="5">
    <source>
        <dbReference type="ARBA" id="ARBA00023157"/>
    </source>
</evidence>
<dbReference type="Gramene" id="XM_028353719.1">
    <property type="protein sequence ID" value="XP_028209520.1"/>
    <property type="gene ID" value="LOC114392547"/>
</dbReference>
<keyword evidence="2" id="KW-0336">GPI-anchor</keyword>
<feature type="region of interest" description="Disordered" evidence="10">
    <location>
        <begin position="188"/>
        <end position="216"/>
    </location>
</feature>
<evidence type="ECO:0000256" key="3">
    <source>
        <dbReference type="ARBA" id="ARBA00022729"/>
    </source>
</evidence>
<dbReference type="GO" id="GO:0005886">
    <property type="term" value="C:plasma membrane"/>
    <property type="evidence" value="ECO:0007669"/>
    <property type="project" value="UniProtKB-SubCell"/>
</dbReference>
<keyword evidence="5" id="KW-1015">Disulfide bond</keyword>
<dbReference type="PANTHER" id="PTHR33021">
    <property type="entry name" value="BLUE COPPER PROTEIN"/>
    <property type="match status" value="1"/>
</dbReference>
<accession>A0A445G396</accession>
<dbReference type="GO" id="GO:0009055">
    <property type="term" value="F:electron transfer activity"/>
    <property type="evidence" value="ECO:0007669"/>
    <property type="project" value="InterPro"/>
</dbReference>
<dbReference type="CDD" id="cd04216">
    <property type="entry name" value="Phytocyanin"/>
    <property type="match status" value="1"/>
</dbReference>
<evidence type="ECO:0000256" key="2">
    <source>
        <dbReference type="ARBA" id="ARBA00022622"/>
    </source>
</evidence>
<evidence type="ECO:0000256" key="1">
    <source>
        <dbReference type="ARBA" id="ARBA00004609"/>
    </source>
</evidence>
<gene>
    <name evidence="12" type="ORF">D0Y65_045147</name>
</gene>
<evidence type="ECO:0000256" key="6">
    <source>
        <dbReference type="ARBA" id="ARBA00023180"/>
    </source>
</evidence>
<dbReference type="EMBL" id="QZWG01000017">
    <property type="protein sequence ID" value="RZB55706.1"/>
    <property type="molecule type" value="Genomic_DNA"/>
</dbReference>
<keyword evidence="3" id="KW-0732">Signal</keyword>
<evidence type="ECO:0000256" key="9">
    <source>
        <dbReference type="ARBA" id="ARBA00037626"/>
    </source>
</evidence>
<name>A0A445G396_GLYSO</name>
<dbReference type="Proteomes" id="UP000289340">
    <property type="component" value="Chromosome 17"/>
</dbReference>
<comment type="caution">
    <text evidence="12">The sequence shown here is derived from an EMBL/GenBank/DDBJ whole genome shotgun (WGS) entry which is preliminary data.</text>
</comment>
<feature type="domain" description="Phytocyanin" evidence="11">
    <location>
        <begin position="76"/>
        <end position="181"/>
    </location>
</feature>
<keyword evidence="12" id="KW-0675">Receptor</keyword>
<evidence type="ECO:0000259" key="11">
    <source>
        <dbReference type="PROSITE" id="PS51485"/>
    </source>
</evidence>
<keyword evidence="4" id="KW-0472">Membrane</keyword>
<evidence type="ECO:0000256" key="8">
    <source>
        <dbReference type="ARBA" id="ARBA00035011"/>
    </source>
</evidence>
<dbReference type="SUPFAM" id="SSF49503">
    <property type="entry name" value="Cupredoxins"/>
    <property type="match status" value="1"/>
</dbReference>
<comment type="subcellular location">
    <subcellularLocation>
        <location evidence="1">Cell membrane</location>
        <topology evidence="1">Lipid-anchor</topology>
        <topology evidence="1">GPI-anchor</topology>
    </subcellularLocation>
</comment>
<organism evidence="12 13">
    <name type="scientific">Glycine soja</name>
    <name type="common">Wild soybean</name>
    <dbReference type="NCBI Taxonomy" id="3848"/>
    <lineage>
        <taxon>Eukaryota</taxon>
        <taxon>Viridiplantae</taxon>
        <taxon>Streptophyta</taxon>
        <taxon>Embryophyta</taxon>
        <taxon>Tracheophyta</taxon>
        <taxon>Spermatophyta</taxon>
        <taxon>Magnoliopsida</taxon>
        <taxon>eudicotyledons</taxon>
        <taxon>Gunneridae</taxon>
        <taxon>Pentapetalae</taxon>
        <taxon>rosids</taxon>
        <taxon>fabids</taxon>
        <taxon>Fabales</taxon>
        <taxon>Fabaceae</taxon>
        <taxon>Papilionoideae</taxon>
        <taxon>50 kb inversion clade</taxon>
        <taxon>NPAAA clade</taxon>
        <taxon>indigoferoid/millettioid clade</taxon>
        <taxon>Phaseoleae</taxon>
        <taxon>Glycine</taxon>
        <taxon>Glycine subgen. Soja</taxon>
    </lineage>
</organism>
<keyword evidence="13" id="KW-1185">Reference proteome</keyword>
<evidence type="ECO:0000256" key="7">
    <source>
        <dbReference type="ARBA" id="ARBA00023288"/>
    </source>
</evidence>
<protein>
    <submittedName>
        <fullName evidence="12">Signal recognition particle receptor subunit alpha isoform B</fullName>
    </submittedName>
</protein>
<keyword evidence="7" id="KW-0449">Lipoprotein</keyword>
<proteinExistence type="inferred from homology"/>
<dbReference type="Pfam" id="PF02298">
    <property type="entry name" value="Cu_bind_like"/>
    <property type="match status" value="1"/>
</dbReference>
<comment type="similarity">
    <text evidence="8">Belongs to the early nodulin-like (ENODL) family.</text>
</comment>
<evidence type="ECO:0000313" key="12">
    <source>
        <dbReference type="EMBL" id="RZB55706.1"/>
    </source>
</evidence>
<evidence type="ECO:0000256" key="10">
    <source>
        <dbReference type="SAM" id="MobiDB-lite"/>
    </source>
</evidence>
<dbReference type="GO" id="GO:0098552">
    <property type="term" value="C:side of membrane"/>
    <property type="evidence" value="ECO:0007669"/>
    <property type="project" value="UniProtKB-KW"/>
</dbReference>
<dbReference type="InterPro" id="IPR003245">
    <property type="entry name" value="Phytocyanin_dom"/>
</dbReference>
<sequence length="236" mass="26111">MLHPIVKWLSFTTCIPYLLIVNWKSQNPLLYCFALHISLTLLSHIQLINMASCFPNASPFLVMLAMCLLISTSEAEKYVVGGSEKSWKFPLSKPDSLSHWANSHRFKIGDTLIFKYEKRTESVHEVNETDYQGCNTVGKYHIVFNGGNTKVMLTKPGFRHFISGNQSHCQMGLKLAVLVISSNKTKKNLLSPSPSPSPPPSSLLSPSPSPLPNNQGVTSSSGAGFIGVMMWLMLLL</sequence>
<dbReference type="PANTHER" id="PTHR33021:SF519">
    <property type="entry name" value="EARLY NODULIN-LIKE PROTEIN 10"/>
    <property type="match status" value="1"/>
</dbReference>
<keyword evidence="6" id="KW-0325">Glycoprotein</keyword>
<comment type="function">
    <text evidence="9">May act as a carbohydrate transporter.</text>
</comment>
<dbReference type="PROSITE" id="PS51485">
    <property type="entry name" value="PHYTOCYANIN"/>
    <property type="match status" value="1"/>
</dbReference>
<dbReference type="InterPro" id="IPR008972">
    <property type="entry name" value="Cupredoxin"/>
</dbReference>
<dbReference type="FunFam" id="2.60.40.420:FF:000010">
    <property type="entry name" value="Early nodulin-like protein 1"/>
    <property type="match status" value="1"/>
</dbReference>